<evidence type="ECO:0000256" key="9">
    <source>
        <dbReference type="ARBA" id="ARBA00031547"/>
    </source>
</evidence>
<dbReference type="PANTHER" id="PTHR32057">
    <property type="entry name" value="PROTEIN ADENYLYLTRANSFERASE SELO, MITOCHONDRIAL"/>
    <property type="match status" value="1"/>
</dbReference>
<dbReference type="AlphaFoldDB" id="A0AAF0EEM4"/>
<comment type="cofactor">
    <cofactor evidence="1">
        <name>Mg(2+)</name>
        <dbReference type="ChEBI" id="CHEBI:18420"/>
    </cofactor>
</comment>
<keyword evidence="8" id="KW-0460">Magnesium</keyword>
<protein>
    <recommendedName>
        <fullName evidence="9">Selenoprotein O</fullName>
    </recommendedName>
</protein>
<comment type="similarity">
    <text evidence="2">Belongs to the SELO family.</text>
</comment>
<reference evidence="10" key="1">
    <citation type="submission" date="2023-03" db="EMBL/GenBank/DDBJ databases">
        <title>Mating type loci evolution in Malassezia.</title>
        <authorList>
            <person name="Coelho M.A."/>
        </authorList>
    </citation>
    <scope>NUCLEOTIDE SEQUENCE</scope>
    <source>
        <strain evidence="10">CBS 10434</strain>
    </source>
</reference>
<name>A0AAF0EEM4_9BASI</name>
<dbReference type="Pfam" id="PF02696">
    <property type="entry name" value="SelO"/>
    <property type="match status" value="1"/>
</dbReference>
<keyword evidence="6" id="KW-0547">Nucleotide-binding</keyword>
<dbReference type="GO" id="GO:0046872">
    <property type="term" value="F:metal ion binding"/>
    <property type="evidence" value="ECO:0007669"/>
    <property type="project" value="UniProtKB-KW"/>
</dbReference>
<evidence type="ECO:0000256" key="3">
    <source>
        <dbReference type="ARBA" id="ARBA00022679"/>
    </source>
</evidence>
<evidence type="ECO:0000256" key="5">
    <source>
        <dbReference type="ARBA" id="ARBA00022723"/>
    </source>
</evidence>
<dbReference type="Proteomes" id="UP001220961">
    <property type="component" value="Chromosome 8"/>
</dbReference>
<keyword evidence="7" id="KW-0067">ATP-binding</keyword>
<proteinExistence type="inferred from homology"/>
<evidence type="ECO:0000256" key="1">
    <source>
        <dbReference type="ARBA" id="ARBA00001946"/>
    </source>
</evidence>
<evidence type="ECO:0000256" key="7">
    <source>
        <dbReference type="ARBA" id="ARBA00022840"/>
    </source>
</evidence>
<evidence type="ECO:0000256" key="6">
    <source>
        <dbReference type="ARBA" id="ARBA00022741"/>
    </source>
</evidence>
<gene>
    <name evidence="10" type="ORF">MCAP1_003547</name>
</gene>
<evidence type="ECO:0000313" key="11">
    <source>
        <dbReference type="Proteomes" id="UP001220961"/>
    </source>
</evidence>
<evidence type="ECO:0000256" key="2">
    <source>
        <dbReference type="ARBA" id="ARBA00009747"/>
    </source>
</evidence>
<keyword evidence="11" id="KW-1185">Reference proteome</keyword>
<dbReference type="GO" id="GO:0070733">
    <property type="term" value="F:AMPylase activity"/>
    <property type="evidence" value="ECO:0007669"/>
    <property type="project" value="TreeGrafter"/>
</dbReference>
<dbReference type="GO" id="GO:0005524">
    <property type="term" value="F:ATP binding"/>
    <property type="evidence" value="ECO:0007669"/>
    <property type="project" value="UniProtKB-KW"/>
</dbReference>
<keyword evidence="3" id="KW-0808">Transferase</keyword>
<evidence type="ECO:0000313" key="10">
    <source>
        <dbReference type="EMBL" id="WFD21286.1"/>
    </source>
</evidence>
<sequence>MPRYRPLSLPRVPLAQQLTANLIPDPVTPTPAALLATPVSFPSLLRRARAVRDGAHFSYVSPLPLPFPYNIPVDDQGDPNEQIERVIRLYEAPVPPCGASHAAPIAPGRRSPPYPDARLVAFSPETHASCVPHLDVGDTPAWIASTSGQAAVSSGPSLALDEAALYGEAVHGGDAQARQALSEWASGRAVSIALEPVRVGDGDGAGVHFLARDEDPVQNVRAALAALHTPRSAYAPWSLRYGGHQFGEWAGQLGDGRAVSLVETAHPATGARWDMQLKGAGRTPYSRFADGLATLKSSVREFLASEYMAALQIPTSRALCVVSLSTRVECEREETAAVTLRLAPSWLRIGSFEIHSSRGEWESVRVLGEYVARELFGWADVAHGAGDEAPRPPWALRLVAEVGARNARTWARWQAHGFMHGVLNTDNIALHGETIDYGPYGFMDVFDADRACNHSDWLHRYTYRQQPAMLVYAIERLLDALAPLIGFEEAHGRAPRPGELLAAPATDLALWTDAADAHRAHVCADVQAAMHEAWTHAWAQRLGIAHRAETIQELVDPLLDALRGLDMTLALRALCAVPLDAPVEDAARAMVAASAPPGAACADAERALAAWLRTYVAWRTRDARDPDAVRASMHAHNPAFVLRNWVTDAVAERLEHAHDTAFLERVRALCARPYDVAEADAELCRVGVPLHAHLPSCSS</sequence>
<keyword evidence="4" id="KW-0548">Nucleotidyltransferase</keyword>
<dbReference type="PANTHER" id="PTHR32057:SF14">
    <property type="entry name" value="PROTEIN ADENYLYLTRANSFERASE SELO, MITOCHONDRIAL"/>
    <property type="match status" value="1"/>
</dbReference>
<evidence type="ECO:0000256" key="4">
    <source>
        <dbReference type="ARBA" id="ARBA00022695"/>
    </source>
</evidence>
<dbReference type="EMBL" id="CP119915">
    <property type="protein sequence ID" value="WFD21286.1"/>
    <property type="molecule type" value="Genomic_DNA"/>
</dbReference>
<accession>A0AAF0EEM4</accession>
<evidence type="ECO:0000256" key="8">
    <source>
        <dbReference type="ARBA" id="ARBA00022842"/>
    </source>
</evidence>
<keyword evidence="5" id="KW-0479">Metal-binding</keyword>
<dbReference type="GO" id="GO:0005739">
    <property type="term" value="C:mitochondrion"/>
    <property type="evidence" value="ECO:0007669"/>
    <property type="project" value="TreeGrafter"/>
</dbReference>
<dbReference type="InterPro" id="IPR003846">
    <property type="entry name" value="SelO"/>
</dbReference>
<organism evidence="10 11">
    <name type="scientific">Malassezia caprae</name>
    <dbReference type="NCBI Taxonomy" id="1381934"/>
    <lineage>
        <taxon>Eukaryota</taxon>
        <taxon>Fungi</taxon>
        <taxon>Dikarya</taxon>
        <taxon>Basidiomycota</taxon>
        <taxon>Ustilaginomycotina</taxon>
        <taxon>Malasseziomycetes</taxon>
        <taxon>Malasseziales</taxon>
        <taxon>Malasseziaceae</taxon>
        <taxon>Malassezia</taxon>
    </lineage>
</organism>